<name>A0ABT3ZNA7_9BURK</name>
<accession>A0ABT3ZNA7</accession>
<reference evidence="2" key="1">
    <citation type="submission" date="2022-11" db="EMBL/GenBank/DDBJ databases">
        <title>Robbsia betulipollinis sp. nov., isolated from pollen of birch (Betula pendula).</title>
        <authorList>
            <person name="Shi H."/>
            <person name="Ambika Manirajan B."/>
            <person name="Ratering S."/>
            <person name="Geissler-Plaum R."/>
            <person name="Schnell S."/>
        </authorList>
    </citation>
    <scope>NUCLEOTIDE SEQUENCE</scope>
    <source>
        <strain evidence="2">Bb-Pol-6</strain>
    </source>
</reference>
<gene>
    <name evidence="2" type="ORF">OVY01_12280</name>
</gene>
<evidence type="ECO:0000313" key="3">
    <source>
        <dbReference type="Proteomes" id="UP001082899"/>
    </source>
</evidence>
<dbReference type="RefSeq" id="WP_267847871.1">
    <property type="nucleotide sequence ID" value="NZ_JAPMXC010000002.1"/>
</dbReference>
<feature type="transmembrane region" description="Helical" evidence="1">
    <location>
        <begin position="44"/>
        <end position="68"/>
    </location>
</feature>
<protein>
    <recommendedName>
        <fullName evidence="4">Transmembrane protein</fullName>
    </recommendedName>
</protein>
<feature type="transmembrane region" description="Helical" evidence="1">
    <location>
        <begin position="109"/>
        <end position="131"/>
    </location>
</feature>
<comment type="caution">
    <text evidence="2">The sequence shown here is derived from an EMBL/GenBank/DDBJ whole genome shotgun (WGS) entry which is preliminary data.</text>
</comment>
<keyword evidence="3" id="KW-1185">Reference proteome</keyword>
<keyword evidence="1" id="KW-0472">Membrane</keyword>
<keyword evidence="1" id="KW-1133">Transmembrane helix</keyword>
<keyword evidence="1" id="KW-0812">Transmembrane</keyword>
<evidence type="ECO:0000256" key="1">
    <source>
        <dbReference type="SAM" id="Phobius"/>
    </source>
</evidence>
<organism evidence="2 3">
    <name type="scientific">Robbsia betulipollinis</name>
    <dbReference type="NCBI Taxonomy" id="2981849"/>
    <lineage>
        <taxon>Bacteria</taxon>
        <taxon>Pseudomonadati</taxon>
        <taxon>Pseudomonadota</taxon>
        <taxon>Betaproteobacteria</taxon>
        <taxon>Burkholderiales</taxon>
        <taxon>Burkholderiaceae</taxon>
        <taxon>Robbsia</taxon>
    </lineage>
</organism>
<dbReference type="EMBL" id="JAPMXC010000002">
    <property type="protein sequence ID" value="MCY0388000.1"/>
    <property type="molecule type" value="Genomic_DNA"/>
</dbReference>
<sequence length="146" mass="15688">MQRFILPYLCGFLAVLFFQQATIGMLHAAGLTAVAPFALVRIDPFGLPGFIVAGIASGFYAVVMAWLLRVDSSRAAPWLAAFVFGGIVPTAMTIFVQGPLQGQWPTGNILPEVAFGFATNAMWGWGTLALIRAMSPAPRPPAYQRD</sequence>
<evidence type="ECO:0000313" key="2">
    <source>
        <dbReference type="EMBL" id="MCY0388000.1"/>
    </source>
</evidence>
<proteinExistence type="predicted"/>
<feature type="transmembrane region" description="Helical" evidence="1">
    <location>
        <begin position="75"/>
        <end position="97"/>
    </location>
</feature>
<dbReference type="Proteomes" id="UP001082899">
    <property type="component" value="Unassembled WGS sequence"/>
</dbReference>
<evidence type="ECO:0008006" key="4">
    <source>
        <dbReference type="Google" id="ProtNLM"/>
    </source>
</evidence>